<sequence length="458" mass="48869">MNAIETLRPMSKGTYGLVIVGAGPAGLAPLLAAAKAGSLGEVLERGVFLVDRAAHAGAGRIGNYIIRSDSSAETFVSCVRDCPVPELAALAETEIARDIAEKGAGCIPLEQAGRFLAMVGRVLADLIAASPRGRVALRTEVRELQKQPDGSWIATLESHAGDRREHVRCLTALVATGANQDRERLRHIPVGGRPLLPACDARLVQSDEFLSHDGFRRAMARLAGKETPRIAIVGGSTSAMSCAKYALEALGDRAMPGAITLLHRRPLSVFYHSREAAAADGYEAFDDDDICPVSGFVHRFGGFRFDSRELIKQILGINVAAVEKRIVCQRIVDGTDHAVRETLEQADLVIACLGYRPAGVALRDVDGLPITLRSEVADAPMVNPACGLLDSDGVEIGGLYGIGLAAGYRPPPEMGGERSFSGQVNGLWLWQNDVGRLAITRVLTTIRRFDHASRSVAA</sequence>
<reference evidence="1 2" key="1">
    <citation type="submission" date="2016-03" db="EMBL/GenBank/DDBJ databases">
        <title>Acetic acid bacteria sequencing.</title>
        <authorList>
            <person name="Brandt J."/>
            <person name="Jakob F."/>
            <person name="Vogel R.F."/>
        </authorList>
    </citation>
    <scope>NUCLEOTIDE SEQUENCE [LARGE SCALE GENOMIC DNA]</scope>
    <source>
        <strain evidence="1 2">NBRC 101099</strain>
    </source>
</reference>
<dbReference type="InterPro" id="IPR036188">
    <property type="entry name" value="FAD/NAD-bd_sf"/>
</dbReference>
<dbReference type="PRINTS" id="PR00411">
    <property type="entry name" value="PNDRDTASEI"/>
</dbReference>
<dbReference type="Gene3D" id="3.50.50.60">
    <property type="entry name" value="FAD/NAD(P)-binding domain"/>
    <property type="match status" value="1"/>
</dbReference>
<dbReference type="SUPFAM" id="SSF51905">
    <property type="entry name" value="FAD/NAD(P)-binding domain"/>
    <property type="match status" value="2"/>
</dbReference>
<proteinExistence type="predicted"/>
<dbReference type="AlphaFoldDB" id="A0A1U9KSN8"/>
<evidence type="ECO:0000313" key="2">
    <source>
        <dbReference type="Proteomes" id="UP000188604"/>
    </source>
</evidence>
<name>A0A1U9KSN8_9PROT</name>
<evidence type="ECO:0000313" key="1">
    <source>
        <dbReference type="EMBL" id="AQS88739.1"/>
    </source>
</evidence>
<protein>
    <submittedName>
        <fullName evidence="1">Uncharacterized protein</fullName>
    </submittedName>
</protein>
<keyword evidence="2" id="KW-1185">Reference proteome</keyword>
<dbReference type="GO" id="GO:0016491">
    <property type="term" value="F:oxidoreductase activity"/>
    <property type="evidence" value="ECO:0007669"/>
    <property type="project" value="InterPro"/>
</dbReference>
<dbReference type="KEGG" id="nch:A0U93_13340"/>
<accession>A0A1U9KSN8</accession>
<dbReference type="STRING" id="320497.A0U93_13340"/>
<gene>
    <name evidence="1" type="ORF">A0U93_13340</name>
</gene>
<dbReference type="Proteomes" id="UP000188604">
    <property type="component" value="Chromosome"/>
</dbReference>
<dbReference type="OrthoDB" id="9768668at2"/>
<dbReference type="PRINTS" id="PR00368">
    <property type="entry name" value="FADPNR"/>
</dbReference>
<organism evidence="1 2">
    <name type="scientific">Neoasaia chiangmaiensis</name>
    <dbReference type="NCBI Taxonomy" id="320497"/>
    <lineage>
        <taxon>Bacteria</taxon>
        <taxon>Pseudomonadati</taxon>
        <taxon>Pseudomonadota</taxon>
        <taxon>Alphaproteobacteria</taxon>
        <taxon>Acetobacterales</taxon>
        <taxon>Acetobacteraceae</taxon>
        <taxon>Neoasaia</taxon>
    </lineage>
</organism>
<dbReference type="EMBL" id="CP014691">
    <property type="protein sequence ID" value="AQS88739.1"/>
    <property type="molecule type" value="Genomic_DNA"/>
</dbReference>
<dbReference type="RefSeq" id="WP_077807787.1">
    <property type="nucleotide sequence ID" value="NZ_BJXS01000001.1"/>
</dbReference>
<dbReference type="InterPro" id="IPR023753">
    <property type="entry name" value="FAD/NAD-binding_dom"/>
</dbReference>
<dbReference type="Pfam" id="PF07992">
    <property type="entry name" value="Pyr_redox_2"/>
    <property type="match status" value="1"/>
</dbReference>